<keyword evidence="2" id="KW-1185">Reference proteome</keyword>
<dbReference type="AlphaFoldDB" id="A0A7W5Z6Q7"/>
<proteinExistence type="predicted"/>
<evidence type="ECO:0000313" key="1">
    <source>
        <dbReference type="EMBL" id="MBB3810707.1"/>
    </source>
</evidence>
<dbReference type="Proteomes" id="UP000537592">
    <property type="component" value="Unassembled WGS sequence"/>
</dbReference>
<dbReference type="EMBL" id="JACICC010000007">
    <property type="protein sequence ID" value="MBB3810707.1"/>
    <property type="molecule type" value="Genomic_DNA"/>
</dbReference>
<dbReference type="RefSeq" id="WP_246375020.1">
    <property type="nucleotide sequence ID" value="NZ_JACICC010000007.1"/>
</dbReference>
<name>A0A7W5Z6Q7_9HYPH</name>
<protein>
    <submittedName>
        <fullName evidence="1">Uncharacterized protein</fullName>
    </submittedName>
</protein>
<organism evidence="1 2">
    <name type="scientific">Pseudochelatococcus contaminans</name>
    <dbReference type="NCBI Taxonomy" id="1538103"/>
    <lineage>
        <taxon>Bacteria</taxon>
        <taxon>Pseudomonadati</taxon>
        <taxon>Pseudomonadota</taxon>
        <taxon>Alphaproteobacteria</taxon>
        <taxon>Hyphomicrobiales</taxon>
        <taxon>Chelatococcaceae</taxon>
        <taxon>Pseudochelatococcus</taxon>
    </lineage>
</organism>
<gene>
    <name evidence="1" type="ORF">FHS81_002809</name>
</gene>
<reference evidence="1 2" key="1">
    <citation type="submission" date="2020-08" db="EMBL/GenBank/DDBJ databases">
        <title>Genomic Encyclopedia of Type Strains, Phase IV (KMG-IV): sequencing the most valuable type-strain genomes for metagenomic binning, comparative biology and taxonomic classification.</title>
        <authorList>
            <person name="Goeker M."/>
        </authorList>
    </citation>
    <scope>NUCLEOTIDE SEQUENCE [LARGE SCALE GENOMIC DNA]</scope>
    <source>
        <strain evidence="1 2">DSM 28760</strain>
    </source>
</reference>
<accession>A0A7W5Z6Q7</accession>
<comment type="caution">
    <text evidence="1">The sequence shown here is derived from an EMBL/GenBank/DDBJ whole genome shotgun (WGS) entry which is preliminary data.</text>
</comment>
<dbReference type="SUPFAM" id="SSF56399">
    <property type="entry name" value="ADP-ribosylation"/>
    <property type="match status" value="1"/>
</dbReference>
<sequence length="172" mass="19048">MRGDAFLQQSNNDFDWLGPGIYFWENDPHRARSFAGEQKKRGKLKRPFVIGAVLTLGNCIDTLNQRSLEAIADAHASLVRELAAVKGSLPKNAGGKDLLQRNLDCAVIRTLHGLLKEEGQSADTLRGLYHEGGMLYEDGGFYKKSHIQIAVRNPACILGVFRLTEGMQLPLE</sequence>
<evidence type="ECO:0000313" key="2">
    <source>
        <dbReference type="Proteomes" id="UP000537592"/>
    </source>
</evidence>